<evidence type="ECO:0000256" key="4">
    <source>
        <dbReference type="ARBA" id="ARBA00022927"/>
    </source>
</evidence>
<keyword evidence="6" id="KW-0472">Membrane</keyword>
<dbReference type="Proteomes" id="UP000828390">
    <property type="component" value="Unassembled WGS sequence"/>
</dbReference>
<dbReference type="PANTHER" id="PTHR15813:SF9">
    <property type="entry name" value="PX DOMAIN-CONTAINING PROTEIN"/>
    <property type="match status" value="1"/>
</dbReference>
<sequence length="167" mass="19138">MLRVSIPSFQKVEENGESFTAYRVDVFQSGQSHYLYKRYSEFEDLHKLLKKVITTPEFPPKKVLKFSNKVIEQRRVTLELYLQGILNGETIPRSFFKFLQVQLPRSGSFDSVDMGLTEPTVTHAPVIGFSKDAFLHENYRSILPDIVTAGVQDGLYSYTEYSNNGIS</sequence>
<comment type="subcellular location">
    <subcellularLocation>
        <location evidence="1">Cytoplasmic vesicle membrane</location>
        <topology evidence="1">Peripheral membrane protein</topology>
        <orientation evidence="1">Cytoplasmic side</orientation>
    </subcellularLocation>
</comment>
<keyword evidence="4" id="KW-0653">Protein transport</keyword>
<proteinExistence type="inferred from homology"/>
<evidence type="ECO:0000256" key="6">
    <source>
        <dbReference type="ARBA" id="ARBA00023136"/>
    </source>
</evidence>
<dbReference type="GO" id="GO:1901981">
    <property type="term" value="F:phosphatidylinositol phosphate binding"/>
    <property type="evidence" value="ECO:0007669"/>
    <property type="project" value="TreeGrafter"/>
</dbReference>
<dbReference type="SUPFAM" id="SSF64268">
    <property type="entry name" value="PX domain"/>
    <property type="match status" value="1"/>
</dbReference>
<evidence type="ECO:0000313" key="10">
    <source>
        <dbReference type="Proteomes" id="UP000828390"/>
    </source>
</evidence>
<comment type="caution">
    <text evidence="9">The sequence shown here is derived from an EMBL/GenBank/DDBJ whole genome shotgun (WGS) entry which is preliminary data.</text>
</comment>
<evidence type="ECO:0000313" key="9">
    <source>
        <dbReference type="EMBL" id="KAH3833702.1"/>
    </source>
</evidence>
<dbReference type="AlphaFoldDB" id="A0A9D4QKL2"/>
<dbReference type="InterPro" id="IPR052467">
    <property type="entry name" value="Sorting_nexin_PX-domain"/>
</dbReference>
<dbReference type="Pfam" id="PF00787">
    <property type="entry name" value="PX"/>
    <property type="match status" value="1"/>
</dbReference>
<protein>
    <recommendedName>
        <fullName evidence="8">PX domain-containing protein</fullName>
    </recommendedName>
</protein>
<keyword evidence="10" id="KW-1185">Reference proteome</keyword>
<dbReference type="GO" id="GO:0015031">
    <property type="term" value="P:protein transport"/>
    <property type="evidence" value="ECO:0007669"/>
    <property type="project" value="UniProtKB-KW"/>
</dbReference>
<organism evidence="9 10">
    <name type="scientific">Dreissena polymorpha</name>
    <name type="common">Zebra mussel</name>
    <name type="synonym">Mytilus polymorpha</name>
    <dbReference type="NCBI Taxonomy" id="45954"/>
    <lineage>
        <taxon>Eukaryota</taxon>
        <taxon>Metazoa</taxon>
        <taxon>Spiralia</taxon>
        <taxon>Lophotrochozoa</taxon>
        <taxon>Mollusca</taxon>
        <taxon>Bivalvia</taxon>
        <taxon>Autobranchia</taxon>
        <taxon>Heteroconchia</taxon>
        <taxon>Euheterodonta</taxon>
        <taxon>Imparidentia</taxon>
        <taxon>Neoheterodontei</taxon>
        <taxon>Myida</taxon>
        <taxon>Dreissenoidea</taxon>
        <taxon>Dreissenidae</taxon>
        <taxon>Dreissena</taxon>
    </lineage>
</organism>
<evidence type="ECO:0000256" key="7">
    <source>
        <dbReference type="ARBA" id="ARBA00023329"/>
    </source>
</evidence>
<dbReference type="InterPro" id="IPR001683">
    <property type="entry name" value="PX_dom"/>
</dbReference>
<comment type="similarity">
    <text evidence="2">Belongs to the sorting nexin family.</text>
</comment>
<dbReference type="SMART" id="SM00312">
    <property type="entry name" value="PX"/>
    <property type="match status" value="1"/>
</dbReference>
<accession>A0A9D4QKL2</accession>
<evidence type="ECO:0000256" key="5">
    <source>
        <dbReference type="ARBA" id="ARBA00023121"/>
    </source>
</evidence>
<dbReference type="EMBL" id="JAIWYP010000004">
    <property type="protein sequence ID" value="KAH3833702.1"/>
    <property type="molecule type" value="Genomic_DNA"/>
</dbReference>
<gene>
    <name evidence="9" type="ORF">DPMN_107014</name>
</gene>
<evidence type="ECO:0000256" key="1">
    <source>
        <dbReference type="ARBA" id="ARBA00004180"/>
    </source>
</evidence>
<feature type="domain" description="PX" evidence="8">
    <location>
        <begin position="1"/>
        <end position="120"/>
    </location>
</feature>
<evidence type="ECO:0000259" key="8">
    <source>
        <dbReference type="PROSITE" id="PS50195"/>
    </source>
</evidence>
<name>A0A9D4QKL2_DREPO</name>
<dbReference type="InterPro" id="IPR036871">
    <property type="entry name" value="PX_dom_sf"/>
</dbReference>
<keyword evidence="3" id="KW-0813">Transport</keyword>
<dbReference type="Gene3D" id="3.30.1520.10">
    <property type="entry name" value="Phox-like domain"/>
    <property type="match status" value="1"/>
</dbReference>
<reference evidence="9" key="2">
    <citation type="submission" date="2020-11" db="EMBL/GenBank/DDBJ databases">
        <authorList>
            <person name="McCartney M.A."/>
            <person name="Auch B."/>
            <person name="Kono T."/>
            <person name="Mallez S."/>
            <person name="Becker A."/>
            <person name="Gohl D.M."/>
            <person name="Silverstein K.A.T."/>
            <person name="Koren S."/>
            <person name="Bechman K.B."/>
            <person name="Herman A."/>
            <person name="Abrahante J.E."/>
            <person name="Garbe J."/>
        </authorList>
    </citation>
    <scope>NUCLEOTIDE SEQUENCE</scope>
    <source>
        <strain evidence="9">Duluth1</strain>
        <tissue evidence="9">Whole animal</tissue>
    </source>
</reference>
<reference evidence="9" key="1">
    <citation type="journal article" date="2019" name="bioRxiv">
        <title>The Genome of the Zebra Mussel, Dreissena polymorpha: A Resource for Invasive Species Research.</title>
        <authorList>
            <person name="McCartney M.A."/>
            <person name="Auch B."/>
            <person name="Kono T."/>
            <person name="Mallez S."/>
            <person name="Zhang Y."/>
            <person name="Obille A."/>
            <person name="Becker A."/>
            <person name="Abrahante J.E."/>
            <person name="Garbe J."/>
            <person name="Badalamenti J.P."/>
            <person name="Herman A."/>
            <person name="Mangelson H."/>
            <person name="Liachko I."/>
            <person name="Sullivan S."/>
            <person name="Sone E.D."/>
            <person name="Koren S."/>
            <person name="Silverstein K.A.T."/>
            <person name="Beckman K.B."/>
            <person name="Gohl D.M."/>
        </authorList>
    </citation>
    <scope>NUCLEOTIDE SEQUENCE</scope>
    <source>
        <strain evidence="9">Duluth1</strain>
        <tissue evidence="9">Whole animal</tissue>
    </source>
</reference>
<dbReference type="PANTHER" id="PTHR15813">
    <property type="entry name" value="SORTING NEXIN-22 AND 24"/>
    <property type="match status" value="1"/>
</dbReference>
<keyword evidence="7" id="KW-0968">Cytoplasmic vesicle</keyword>
<evidence type="ECO:0000256" key="3">
    <source>
        <dbReference type="ARBA" id="ARBA00022448"/>
    </source>
</evidence>
<evidence type="ECO:0000256" key="2">
    <source>
        <dbReference type="ARBA" id="ARBA00010883"/>
    </source>
</evidence>
<dbReference type="OrthoDB" id="93876at2759"/>
<dbReference type="GO" id="GO:0030659">
    <property type="term" value="C:cytoplasmic vesicle membrane"/>
    <property type="evidence" value="ECO:0007669"/>
    <property type="project" value="UniProtKB-SubCell"/>
</dbReference>
<keyword evidence="5" id="KW-0446">Lipid-binding</keyword>
<dbReference type="PROSITE" id="PS50195">
    <property type="entry name" value="PX"/>
    <property type="match status" value="1"/>
</dbReference>